<proteinExistence type="predicted"/>
<accession>A0AAW7Z3Y6</accession>
<gene>
    <name evidence="1" type="ORF">AVL57_15775</name>
    <name evidence="2" type="ORF">Q4527_17490</name>
</gene>
<evidence type="ECO:0000313" key="3">
    <source>
        <dbReference type="Proteomes" id="UP000056750"/>
    </source>
</evidence>
<dbReference type="Proteomes" id="UP000056750">
    <property type="component" value="Chromosome"/>
</dbReference>
<dbReference type="EMBL" id="CP013926">
    <property type="protein sequence ID" value="AMJ75295.1"/>
    <property type="molecule type" value="Genomic_DNA"/>
</dbReference>
<reference evidence="1 3" key="1">
    <citation type="submission" date="2015-12" db="EMBL/GenBank/DDBJ databases">
        <title>Intraspecies pangenome expansion in the marine bacterium Alteromonas.</title>
        <authorList>
            <person name="Lopez-Perez M."/>
            <person name="Rodriguez-Valera F."/>
        </authorList>
    </citation>
    <scope>NUCLEOTIDE SEQUENCE [LARGE SCALE GENOMIC DNA]</scope>
    <source>
        <strain evidence="1 3">LMG 21861</strain>
    </source>
</reference>
<dbReference type="AlphaFoldDB" id="A0AAW7Z3Y6"/>
<dbReference type="KEGG" id="asq:AVL57_15775"/>
<sequence length="182" mass="21047">MALKATIFKADISITDMDRNYYNEHNLTIARHPSENDARMMLRIVAFIVNAHEQLQFTKGLSDDEVPDIWQKDFSDVIELWIELGQPSEQRIKKGCNQSQQMMIYAYADNSFDAWWKKEQNSLRTRKNLSVFTLPESLSTTLANAVDRSMQMQVTVQDGQIWLTIESAGNSECIEVEIEKHL</sequence>
<dbReference type="CDD" id="cd22368">
    <property type="entry name" value="YaeQ-like"/>
    <property type="match status" value="1"/>
</dbReference>
<organism evidence="2 4">
    <name type="scientific">Alteromonas stellipolaris</name>
    <dbReference type="NCBI Taxonomy" id="233316"/>
    <lineage>
        <taxon>Bacteria</taxon>
        <taxon>Pseudomonadati</taxon>
        <taxon>Pseudomonadota</taxon>
        <taxon>Gammaproteobacteria</taxon>
        <taxon>Alteromonadales</taxon>
        <taxon>Alteromonadaceae</taxon>
        <taxon>Alteromonas/Salinimonas group</taxon>
        <taxon>Alteromonas</taxon>
    </lineage>
</organism>
<dbReference type="EMBL" id="JAUOQI010000016">
    <property type="protein sequence ID" value="MDO6579201.1"/>
    <property type="molecule type" value="Genomic_DNA"/>
</dbReference>
<evidence type="ECO:0000313" key="4">
    <source>
        <dbReference type="Proteomes" id="UP001170717"/>
    </source>
</evidence>
<dbReference type="InterPro" id="IPR009822">
    <property type="entry name" value="YaeQ"/>
</dbReference>
<evidence type="ECO:0000313" key="1">
    <source>
        <dbReference type="EMBL" id="AMJ75295.1"/>
    </source>
</evidence>
<keyword evidence="3" id="KW-1185">Reference proteome</keyword>
<dbReference type="InterPro" id="IPR038590">
    <property type="entry name" value="YaeQ_sf"/>
</dbReference>
<reference evidence="2" key="2">
    <citation type="submission" date="2023-07" db="EMBL/GenBank/DDBJ databases">
        <title>Genome content predicts the carbon catabolic preferences of heterotrophic bacteria.</title>
        <authorList>
            <person name="Gralka M."/>
        </authorList>
    </citation>
    <scope>NUCLEOTIDE SEQUENCE</scope>
    <source>
        <strain evidence="2">F2M12</strain>
    </source>
</reference>
<dbReference type="Proteomes" id="UP001170717">
    <property type="component" value="Unassembled WGS sequence"/>
</dbReference>
<dbReference type="Gene3D" id="3.10.640.10">
    <property type="entry name" value="Restriction endonuclease-like alpha-beta roll domain"/>
    <property type="match status" value="1"/>
</dbReference>
<dbReference type="InterPro" id="IPR011335">
    <property type="entry name" value="Restrct_endonuc-II-like"/>
</dbReference>
<dbReference type="RefSeq" id="WP_057790162.1">
    <property type="nucleotide sequence ID" value="NZ_CANLMS010000001.1"/>
</dbReference>
<name>A0AAW7Z3Y6_9ALTE</name>
<protein>
    <submittedName>
        <fullName evidence="2">YaeQ family protein</fullName>
    </submittedName>
</protein>
<dbReference type="PANTHER" id="PTHR38784:SF1">
    <property type="entry name" value="SUCROSE PHOSPHORYLASE"/>
    <property type="match status" value="1"/>
</dbReference>
<dbReference type="Pfam" id="PF07152">
    <property type="entry name" value="YaeQ"/>
    <property type="match status" value="1"/>
</dbReference>
<dbReference type="SUPFAM" id="SSF52980">
    <property type="entry name" value="Restriction endonuclease-like"/>
    <property type="match status" value="1"/>
</dbReference>
<dbReference type="PANTHER" id="PTHR38784">
    <property type="entry name" value="SUCROSE PHOSPHORYLASE"/>
    <property type="match status" value="1"/>
</dbReference>
<dbReference type="GeneID" id="83259177"/>
<dbReference type="SMART" id="SM01322">
    <property type="entry name" value="YaeQ"/>
    <property type="match status" value="1"/>
</dbReference>
<evidence type="ECO:0000313" key="2">
    <source>
        <dbReference type="EMBL" id="MDO6579201.1"/>
    </source>
</evidence>
<dbReference type="PIRSF" id="PIRSF011484">
    <property type="entry name" value="YaeQ"/>
    <property type="match status" value="1"/>
</dbReference>